<dbReference type="OrthoDB" id="2418411at2"/>
<evidence type="ECO:0000313" key="3">
    <source>
        <dbReference type="Proteomes" id="UP000198618"/>
    </source>
</evidence>
<organism evidence="2 3">
    <name type="scientific">Oceanobacillus limi</name>
    <dbReference type="NCBI Taxonomy" id="930131"/>
    <lineage>
        <taxon>Bacteria</taxon>
        <taxon>Bacillati</taxon>
        <taxon>Bacillota</taxon>
        <taxon>Bacilli</taxon>
        <taxon>Bacillales</taxon>
        <taxon>Bacillaceae</taxon>
        <taxon>Oceanobacillus</taxon>
    </lineage>
</organism>
<feature type="transmembrane region" description="Helical" evidence="1">
    <location>
        <begin position="26"/>
        <end position="48"/>
    </location>
</feature>
<evidence type="ECO:0000313" key="2">
    <source>
        <dbReference type="EMBL" id="SES79586.1"/>
    </source>
</evidence>
<evidence type="ECO:0008006" key="4">
    <source>
        <dbReference type="Google" id="ProtNLM"/>
    </source>
</evidence>
<dbReference type="STRING" id="930131.SAMN05216389_102208"/>
<keyword evidence="3" id="KW-1185">Reference proteome</keyword>
<dbReference type="RefSeq" id="WP_090866829.1">
    <property type="nucleotide sequence ID" value="NZ_FOHE01000002.1"/>
</dbReference>
<accession>A0A1H9ZDD2</accession>
<keyword evidence="1" id="KW-0472">Membrane</keyword>
<gene>
    <name evidence="2" type="ORF">SAMN05216389_102208</name>
</gene>
<protein>
    <recommendedName>
        <fullName evidence="4">Cytochrome c oxidase subunit IIa family protein</fullName>
    </recommendedName>
</protein>
<sequence>MSNLHEKKQETKVKTEKESPSLKGTFISVMLLGLFLVLSWVGAFMLFISR</sequence>
<dbReference type="Proteomes" id="UP000198618">
    <property type="component" value="Unassembled WGS sequence"/>
</dbReference>
<keyword evidence="1" id="KW-1133">Transmembrane helix</keyword>
<proteinExistence type="predicted"/>
<dbReference type="AlphaFoldDB" id="A0A1H9ZDD2"/>
<keyword evidence="1" id="KW-0812">Transmembrane</keyword>
<reference evidence="2 3" key="1">
    <citation type="submission" date="2016-10" db="EMBL/GenBank/DDBJ databases">
        <authorList>
            <person name="de Groot N.N."/>
        </authorList>
    </citation>
    <scope>NUCLEOTIDE SEQUENCE [LARGE SCALE GENOMIC DNA]</scope>
    <source>
        <strain evidence="2 3">IBRC-M 10780</strain>
    </source>
</reference>
<evidence type="ECO:0000256" key="1">
    <source>
        <dbReference type="SAM" id="Phobius"/>
    </source>
</evidence>
<dbReference type="EMBL" id="FOHE01000002">
    <property type="protein sequence ID" value="SES79586.1"/>
    <property type="molecule type" value="Genomic_DNA"/>
</dbReference>
<name>A0A1H9ZDD2_9BACI</name>